<gene>
    <name evidence="4" type="primary">LYRM1</name>
</gene>
<reference evidence="4" key="1">
    <citation type="submission" date="2025-08" db="UniProtKB">
        <authorList>
            <consortium name="RefSeq"/>
        </authorList>
    </citation>
    <scope>IDENTIFICATION</scope>
    <source>
        <tissue evidence="4">Blood</tissue>
    </source>
</reference>
<dbReference type="CDD" id="cd20261">
    <property type="entry name" value="Complex1_LYR_LYRM1"/>
    <property type="match status" value="1"/>
</dbReference>
<dbReference type="PANTHER" id="PTHR14273">
    <property type="entry name" value="LYR MOTIF-CONTAINING PROTEIN 1"/>
    <property type="match status" value="1"/>
</dbReference>
<proteinExistence type="inferred from homology"/>
<evidence type="ECO:0000313" key="4">
    <source>
        <dbReference type="RefSeq" id="XP_008530457.2"/>
    </source>
</evidence>
<feature type="domain" description="Complex 1 LYR protein" evidence="2">
    <location>
        <begin position="29"/>
        <end position="76"/>
    </location>
</feature>
<comment type="similarity">
    <text evidence="1">Belongs to the complex I LYR family.</text>
</comment>
<evidence type="ECO:0000313" key="3">
    <source>
        <dbReference type="Proteomes" id="UP001652662"/>
    </source>
</evidence>
<dbReference type="InterPro" id="IPR008011">
    <property type="entry name" value="Complex1_LYR_dom"/>
</dbReference>
<keyword evidence="3" id="KW-1185">Reference proteome</keyword>
<dbReference type="GeneID" id="103558975"/>
<protein>
    <submittedName>
        <fullName evidence="4">LYR motif-containing protein 1 isoform X1</fullName>
    </submittedName>
</protein>
<dbReference type="Pfam" id="PF05347">
    <property type="entry name" value="Complex1_LYR"/>
    <property type="match status" value="1"/>
</dbReference>
<accession>A0ABM2FCL0</accession>
<dbReference type="RefSeq" id="XP_008530457.2">
    <property type="nucleotide sequence ID" value="XM_008532235.2"/>
</dbReference>
<sequence length="193" mass="21753">MPPKTVIPGDVLEDGGRATLNQMTTATRQEVLGLYRRIFRLARKWQAASGQMEDTIKEKQYMVNEARMLFQKNKNVLVQLVSGSASSEDPMTQVTQVRPMRIFRGGAVPYALGSVADHSHRSCALTDTDLIKQCIDECTARIEIGLHYQIPYPRPIHLPPMGLIPLRGRGLRSQEKLRKLSKPVYLQSHDEVS</sequence>
<dbReference type="Proteomes" id="UP001652662">
    <property type="component" value="Chromosome 12"/>
</dbReference>
<name>A0ABM2FCL0_EQUPR</name>
<evidence type="ECO:0000259" key="2">
    <source>
        <dbReference type="Pfam" id="PF05347"/>
    </source>
</evidence>
<dbReference type="InterPro" id="IPR040330">
    <property type="entry name" value="LYRM1"/>
</dbReference>
<evidence type="ECO:0000256" key="1">
    <source>
        <dbReference type="ARBA" id="ARBA00009508"/>
    </source>
</evidence>
<dbReference type="PANTHER" id="PTHR14273:SF0">
    <property type="entry name" value="LYR MOTIF-CONTAINING PROTEIN 1"/>
    <property type="match status" value="1"/>
</dbReference>
<dbReference type="InterPro" id="IPR045294">
    <property type="entry name" value="Complex1_LYR_LYRM1"/>
</dbReference>
<organism evidence="3 4">
    <name type="scientific">Equus przewalskii</name>
    <name type="common">Przewalski's horse</name>
    <name type="synonym">Equus caballus przewalskii</name>
    <dbReference type="NCBI Taxonomy" id="9798"/>
    <lineage>
        <taxon>Eukaryota</taxon>
        <taxon>Metazoa</taxon>
        <taxon>Chordata</taxon>
        <taxon>Craniata</taxon>
        <taxon>Vertebrata</taxon>
        <taxon>Euteleostomi</taxon>
        <taxon>Mammalia</taxon>
        <taxon>Eutheria</taxon>
        <taxon>Laurasiatheria</taxon>
        <taxon>Perissodactyla</taxon>
        <taxon>Equidae</taxon>
        <taxon>Equus</taxon>
    </lineage>
</organism>